<evidence type="ECO:0000256" key="1">
    <source>
        <dbReference type="SAM" id="Coils"/>
    </source>
</evidence>
<accession>A0A2N0I417</accession>
<dbReference type="InterPro" id="IPR024572">
    <property type="entry name" value="RcnB"/>
</dbReference>
<sequence length="157" mass="18723">MRKIILAAVAATALVPTLASAQTAELRNGRQEIRQGQREVRQDVRRSDWQEAREDRQELREDKREYREDWREYRQKNQSAFRKGTWAAPRGYRYAPVRVGVNLNPAFYGNRYWINDPYTYRLPRAAAGTRYVRYGNDVLLINARSGRVLRVYDRFFY</sequence>
<dbReference type="OrthoDB" id="7205329at2"/>
<gene>
    <name evidence="3" type="ORF">B0I00_1129</name>
</gene>
<dbReference type="Proteomes" id="UP000232587">
    <property type="component" value="Unassembled WGS sequence"/>
</dbReference>
<comment type="caution">
    <text evidence="3">The sequence shown here is derived from an EMBL/GenBank/DDBJ whole genome shotgun (WGS) entry which is preliminary data.</text>
</comment>
<name>A0A2N0I417_9SPHN</name>
<dbReference type="EMBL" id="PHUF01000002">
    <property type="protein sequence ID" value="PKB25921.1"/>
    <property type="molecule type" value="Genomic_DNA"/>
</dbReference>
<keyword evidence="1" id="KW-0175">Coiled coil</keyword>
<feature type="signal peptide" evidence="2">
    <location>
        <begin position="1"/>
        <end position="21"/>
    </location>
</feature>
<evidence type="ECO:0000313" key="3">
    <source>
        <dbReference type="EMBL" id="PKB25921.1"/>
    </source>
</evidence>
<evidence type="ECO:0000256" key="2">
    <source>
        <dbReference type="SAM" id="SignalP"/>
    </source>
</evidence>
<reference evidence="3 4" key="1">
    <citation type="submission" date="2017-11" db="EMBL/GenBank/DDBJ databases">
        <title>Genomic Encyclopedia of Type Strains, Phase III (KMG-III): the genomes of soil and plant-associated and newly described type strains.</title>
        <authorList>
            <person name="Whitman W."/>
        </authorList>
    </citation>
    <scope>NUCLEOTIDE SEQUENCE [LARGE SCALE GENOMIC DNA]</scope>
    <source>
        <strain evidence="3 4">CGMCC 1.12274</strain>
    </source>
</reference>
<organism evidence="3 4">
    <name type="scientific">Novosphingobium kunmingense</name>
    <dbReference type="NCBI Taxonomy" id="1211806"/>
    <lineage>
        <taxon>Bacteria</taxon>
        <taxon>Pseudomonadati</taxon>
        <taxon>Pseudomonadota</taxon>
        <taxon>Alphaproteobacteria</taxon>
        <taxon>Sphingomonadales</taxon>
        <taxon>Sphingomonadaceae</taxon>
        <taxon>Novosphingobium</taxon>
    </lineage>
</organism>
<dbReference type="Pfam" id="PF11776">
    <property type="entry name" value="RcnB"/>
    <property type="match status" value="1"/>
</dbReference>
<evidence type="ECO:0000313" key="4">
    <source>
        <dbReference type="Proteomes" id="UP000232587"/>
    </source>
</evidence>
<keyword evidence="4" id="KW-1185">Reference proteome</keyword>
<dbReference type="Gene3D" id="3.10.450.160">
    <property type="entry name" value="inner membrane protein cigr"/>
    <property type="match status" value="1"/>
</dbReference>
<feature type="coiled-coil region" evidence="1">
    <location>
        <begin position="49"/>
        <end position="76"/>
    </location>
</feature>
<protein>
    <submittedName>
        <fullName evidence="3">Ni/Co efflux regulator RcnB</fullName>
    </submittedName>
</protein>
<dbReference type="AlphaFoldDB" id="A0A2N0I417"/>
<dbReference type="RefSeq" id="WP_100866309.1">
    <property type="nucleotide sequence ID" value="NZ_PHUF01000002.1"/>
</dbReference>
<feature type="chain" id="PRO_5014858078" evidence="2">
    <location>
        <begin position="22"/>
        <end position="157"/>
    </location>
</feature>
<proteinExistence type="predicted"/>
<keyword evidence="2" id="KW-0732">Signal</keyword>